<sequence>MFLLNIRIKRNLILIFIPLLISLLFFILKIKDGTIHLKAEKKFIKYLEFNPTFEALRDAMNEDVKSHNENINVISWIDILAYLAAKYGGNFKKYKNIDLKEFVNELKTKKDVNEITKKMKFFPYYREGYSAVLSGFLGYREIKNADGIIEKKYGLLVYSPIPKGFYFNHYDDFGASRNFGYKRVHLGNDLMCLTGVPVVAVEKGRIEIMGWNKYGGWRIGIRSFDEMRYYYYAHLRKNKPFNTKLKIGDFVEAGQVIGYVGRTGYSDKENVNNISKSHLHLGLQIIFDESQKECNNEIWINLYSIVELLEKNKSKVKRDEKTREFFKIN</sequence>
<feature type="domain" description="M23ase beta-sheet core" evidence="3">
    <location>
        <begin position="184"/>
        <end position="284"/>
    </location>
</feature>
<keyword evidence="1" id="KW-0732">Signal</keyword>
<gene>
    <name evidence="4" type="ORF">CfP315_0888</name>
</gene>
<dbReference type="Gene3D" id="2.70.70.10">
    <property type="entry name" value="Glucose Permease (Domain IIA)"/>
    <property type="match status" value="1"/>
</dbReference>
<name>A0AA48I552_9FIRM</name>
<keyword evidence="2" id="KW-0472">Membrane</keyword>
<protein>
    <submittedName>
        <fullName evidence="4">M23 family metallopeptidase</fullName>
    </submittedName>
</protein>
<dbReference type="GO" id="GO:0004222">
    <property type="term" value="F:metalloendopeptidase activity"/>
    <property type="evidence" value="ECO:0007669"/>
    <property type="project" value="TreeGrafter"/>
</dbReference>
<reference evidence="4" key="1">
    <citation type="journal article" date="2023" name="ISME J.">
        <title>Emergence of putative energy parasites within Clostridia revealed by genome analysis of a novel endosymbiotic clade.</title>
        <authorList>
            <person name="Takahashi K."/>
            <person name="Kuwahara H."/>
            <person name="Horikawa Y."/>
            <person name="Izawa K."/>
            <person name="Kato D."/>
            <person name="Inagaki T."/>
            <person name="Yuki M."/>
            <person name="Ohkuma M."/>
            <person name="Hongoh Y."/>
        </authorList>
    </citation>
    <scope>NUCLEOTIDE SEQUENCE</scope>
    <source>
        <strain evidence="4">CfP3-15</strain>
    </source>
</reference>
<dbReference type="InterPro" id="IPR011055">
    <property type="entry name" value="Dup_hybrid_motif"/>
</dbReference>
<dbReference type="AlphaFoldDB" id="A0AA48I552"/>
<evidence type="ECO:0000313" key="4">
    <source>
        <dbReference type="EMBL" id="BED92274.1"/>
    </source>
</evidence>
<proteinExistence type="predicted"/>
<dbReference type="CDD" id="cd12797">
    <property type="entry name" value="M23_peptidase"/>
    <property type="match status" value="1"/>
</dbReference>
<dbReference type="InterPro" id="IPR050570">
    <property type="entry name" value="Cell_wall_metabolism_enzyme"/>
</dbReference>
<dbReference type="Proteomes" id="UP001337580">
    <property type="component" value="Chromosome"/>
</dbReference>
<accession>A0AA48I552</accession>
<feature type="transmembrane region" description="Helical" evidence="2">
    <location>
        <begin position="12"/>
        <end position="30"/>
    </location>
</feature>
<dbReference type="InterPro" id="IPR016047">
    <property type="entry name" value="M23ase_b-sheet_dom"/>
</dbReference>
<dbReference type="KEGG" id="ips:CfP315_0888"/>
<dbReference type="PANTHER" id="PTHR21666">
    <property type="entry name" value="PEPTIDASE-RELATED"/>
    <property type="match status" value="1"/>
</dbReference>
<evidence type="ECO:0000256" key="2">
    <source>
        <dbReference type="SAM" id="Phobius"/>
    </source>
</evidence>
<dbReference type="PANTHER" id="PTHR21666:SF289">
    <property type="entry name" value="L-ALA--D-GLU ENDOPEPTIDASE"/>
    <property type="match status" value="1"/>
</dbReference>
<evidence type="ECO:0000259" key="3">
    <source>
        <dbReference type="Pfam" id="PF01551"/>
    </source>
</evidence>
<keyword evidence="2" id="KW-0812">Transmembrane</keyword>
<evidence type="ECO:0000256" key="1">
    <source>
        <dbReference type="ARBA" id="ARBA00022729"/>
    </source>
</evidence>
<dbReference type="EMBL" id="AP027924">
    <property type="protein sequence ID" value="BED92274.1"/>
    <property type="molecule type" value="Genomic_DNA"/>
</dbReference>
<organism evidence="4">
    <name type="scientific">Candidatus Improbicoccus pseudotrichonymphae</name>
    <dbReference type="NCBI Taxonomy" id="3033792"/>
    <lineage>
        <taxon>Bacteria</taxon>
        <taxon>Bacillati</taxon>
        <taxon>Bacillota</taxon>
        <taxon>Clostridia</taxon>
        <taxon>Candidatus Improbicoccus</taxon>
    </lineage>
</organism>
<dbReference type="SUPFAM" id="SSF51261">
    <property type="entry name" value="Duplicated hybrid motif"/>
    <property type="match status" value="1"/>
</dbReference>
<keyword evidence="2" id="KW-1133">Transmembrane helix</keyword>
<dbReference type="Pfam" id="PF01551">
    <property type="entry name" value="Peptidase_M23"/>
    <property type="match status" value="1"/>
</dbReference>